<dbReference type="EMBL" id="JAASRN010000002">
    <property type="protein sequence ID" value="NIK73926.1"/>
    <property type="molecule type" value="Genomic_DNA"/>
</dbReference>
<protein>
    <recommendedName>
        <fullName evidence="3">Lipoprotein</fullName>
    </recommendedName>
</protein>
<organism evidence="1 2">
    <name type="scientific">Thermonema lapsum</name>
    <dbReference type="NCBI Taxonomy" id="28195"/>
    <lineage>
        <taxon>Bacteria</taxon>
        <taxon>Pseudomonadati</taxon>
        <taxon>Bacteroidota</taxon>
        <taxon>Cytophagia</taxon>
        <taxon>Cytophagales</taxon>
        <taxon>Thermonemataceae</taxon>
        <taxon>Thermonema</taxon>
    </lineage>
</organism>
<proteinExistence type="predicted"/>
<gene>
    <name evidence="1" type="ORF">FHS56_001439</name>
</gene>
<evidence type="ECO:0000313" key="2">
    <source>
        <dbReference type="Proteomes" id="UP000537126"/>
    </source>
</evidence>
<reference evidence="1 2" key="1">
    <citation type="submission" date="2020-03" db="EMBL/GenBank/DDBJ databases">
        <title>Genomic Encyclopedia of Type Strains, Phase IV (KMG-IV): sequencing the most valuable type-strain genomes for metagenomic binning, comparative biology and taxonomic classification.</title>
        <authorList>
            <person name="Goeker M."/>
        </authorList>
    </citation>
    <scope>NUCLEOTIDE SEQUENCE [LARGE SCALE GENOMIC DNA]</scope>
    <source>
        <strain evidence="1 2">DSM 5718</strain>
    </source>
</reference>
<keyword evidence="2" id="KW-1185">Reference proteome</keyword>
<evidence type="ECO:0008006" key="3">
    <source>
        <dbReference type="Google" id="ProtNLM"/>
    </source>
</evidence>
<sequence length="319" mass="36146">MNRQWKIFLLGFSLLALIACQNNREGKGKVEEADTMALKQATEDSVTVADIQKVTAHFPSPVDFVSYINHANLEYQNAWLNPVNRVNEYLGRPEKAALNLGVYLSDLGYQSIYMKSEAAMQYFKTAKQLSDQLNILNQATNTYLKRFEANLSNRDSLLTITREAYYSIDEYLRENEKTDLAALIVTGAWIEGLHGGGYILTALPAYFEDKKYRPLIYRIGAQKSSLENIITMLEKIDDVEEVKALVAELKKLLALYAKVEVVEASSQEEAIVDIAEVQNIEELTQEVVINSVKEVKIDKATFDAIYKQISKIRQMIVKP</sequence>
<dbReference type="AlphaFoldDB" id="A0A846MQT5"/>
<accession>A0A846MQT5</accession>
<dbReference type="RefSeq" id="WP_166919179.1">
    <property type="nucleotide sequence ID" value="NZ_JAASRN010000002.1"/>
</dbReference>
<dbReference type="Proteomes" id="UP000537126">
    <property type="component" value="Unassembled WGS sequence"/>
</dbReference>
<dbReference type="PROSITE" id="PS51257">
    <property type="entry name" value="PROKAR_LIPOPROTEIN"/>
    <property type="match status" value="1"/>
</dbReference>
<name>A0A846MQT5_9BACT</name>
<evidence type="ECO:0000313" key="1">
    <source>
        <dbReference type="EMBL" id="NIK73926.1"/>
    </source>
</evidence>
<comment type="caution">
    <text evidence="1">The sequence shown here is derived from an EMBL/GenBank/DDBJ whole genome shotgun (WGS) entry which is preliminary data.</text>
</comment>